<dbReference type="SUPFAM" id="SSF56112">
    <property type="entry name" value="Protein kinase-like (PK-like)"/>
    <property type="match status" value="1"/>
</dbReference>
<evidence type="ECO:0000259" key="1">
    <source>
        <dbReference type="Pfam" id="PF01636"/>
    </source>
</evidence>
<dbReference type="Proteomes" id="UP001303889">
    <property type="component" value="Unassembled WGS sequence"/>
</dbReference>
<dbReference type="Pfam" id="PF01636">
    <property type="entry name" value="APH"/>
    <property type="match status" value="1"/>
</dbReference>
<protein>
    <recommendedName>
        <fullName evidence="1">Aminoglycoside phosphotransferase domain-containing protein</fullName>
    </recommendedName>
</protein>
<name>A0AAN6RS64_9PEZI</name>
<accession>A0AAN6RS64</accession>
<keyword evidence="3" id="KW-1185">Reference proteome</keyword>
<sequence>MPPNATPPTHPVNLPGPVVFTHGDVVACNVLVTRGPHPRVAAVIDWAHAGWYPWYWEWCKAKWVRMPDVWEEMDDAAQEEWQQRWLPLVVGPLPDEGVYYPWLRFALAHV</sequence>
<comment type="caution">
    <text evidence="2">The sequence shown here is derived from an EMBL/GenBank/DDBJ whole genome shotgun (WGS) entry which is preliminary data.</text>
</comment>
<dbReference type="InterPro" id="IPR011009">
    <property type="entry name" value="Kinase-like_dom_sf"/>
</dbReference>
<feature type="domain" description="Aminoglycoside phosphotransferase" evidence="1">
    <location>
        <begin position="12"/>
        <end position="82"/>
    </location>
</feature>
<dbReference type="AlphaFoldDB" id="A0AAN6RS64"/>
<reference evidence="2" key="2">
    <citation type="submission" date="2023-05" db="EMBL/GenBank/DDBJ databases">
        <authorList>
            <consortium name="Lawrence Berkeley National Laboratory"/>
            <person name="Steindorff A."/>
            <person name="Hensen N."/>
            <person name="Bonometti L."/>
            <person name="Westerberg I."/>
            <person name="Brannstrom I.O."/>
            <person name="Guillou S."/>
            <person name="Cros-Aarteil S."/>
            <person name="Calhoun S."/>
            <person name="Haridas S."/>
            <person name="Kuo A."/>
            <person name="Mondo S."/>
            <person name="Pangilinan J."/>
            <person name="Riley R."/>
            <person name="Labutti K."/>
            <person name="Andreopoulos B."/>
            <person name="Lipzen A."/>
            <person name="Chen C."/>
            <person name="Yanf M."/>
            <person name="Daum C."/>
            <person name="Ng V."/>
            <person name="Clum A."/>
            <person name="Ohm R."/>
            <person name="Martin F."/>
            <person name="Silar P."/>
            <person name="Natvig D."/>
            <person name="Lalanne C."/>
            <person name="Gautier V."/>
            <person name="Ament-Velasquez S.L."/>
            <person name="Kruys A."/>
            <person name="Hutchinson M.I."/>
            <person name="Powell A.J."/>
            <person name="Barry K."/>
            <person name="Miller A.N."/>
            <person name="Grigoriev I.V."/>
            <person name="Debuchy R."/>
            <person name="Gladieux P."/>
            <person name="Thoren M.H."/>
            <person name="Johannesson H."/>
        </authorList>
    </citation>
    <scope>NUCLEOTIDE SEQUENCE</scope>
    <source>
        <strain evidence="2">CBS 103.79</strain>
    </source>
</reference>
<dbReference type="EMBL" id="MU855578">
    <property type="protein sequence ID" value="KAK3901457.1"/>
    <property type="molecule type" value="Genomic_DNA"/>
</dbReference>
<reference evidence="2" key="1">
    <citation type="journal article" date="2023" name="Mol. Phylogenet. Evol.">
        <title>Genome-scale phylogeny and comparative genomics of the fungal order Sordariales.</title>
        <authorList>
            <person name="Hensen N."/>
            <person name="Bonometti L."/>
            <person name="Westerberg I."/>
            <person name="Brannstrom I.O."/>
            <person name="Guillou S."/>
            <person name="Cros-Aarteil S."/>
            <person name="Calhoun S."/>
            <person name="Haridas S."/>
            <person name="Kuo A."/>
            <person name="Mondo S."/>
            <person name="Pangilinan J."/>
            <person name="Riley R."/>
            <person name="LaButti K."/>
            <person name="Andreopoulos B."/>
            <person name="Lipzen A."/>
            <person name="Chen C."/>
            <person name="Yan M."/>
            <person name="Daum C."/>
            <person name="Ng V."/>
            <person name="Clum A."/>
            <person name="Steindorff A."/>
            <person name="Ohm R.A."/>
            <person name="Martin F."/>
            <person name="Silar P."/>
            <person name="Natvig D.O."/>
            <person name="Lalanne C."/>
            <person name="Gautier V."/>
            <person name="Ament-Velasquez S.L."/>
            <person name="Kruys A."/>
            <person name="Hutchinson M.I."/>
            <person name="Powell A.J."/>
            <person name="Barry K."/>
            <person name="Miller A.N."/>
            <person name="Grigoriev I.V."/>
            <person name="Debuchy R."/>
            <person name="Gladieux P."/>
            <person name="Hiltunen Thoren M."/>
            <person name="Johannesson H."/>
        </authorList>
    </citation>
    <scope>NUCLEOTIDE SEQUENCE</scope>
    <source>
        <strain evidence="2">CBS 103.79</strain>
    </source>
</reference>
<dbReference type="InterPro" id="IPR002575">
    <property type="entry name" value="Aminoglycoside_PTrfase"/>
</dbReference>
<dbReference type="Gene3D" id="3.90.1200.10">
    <property type="match status" value="1"/>
</dbReference>
<proteinExistence type="predicted"/>
<gene>
    <name evidence="2" type="ORF">C8A05DRAFT_34862</name>
</gene>
<organism evidence="2 3">
    <name type="scientific">Staphylotrichum tortipilum</name>
    <dbReference type="NCBI Taxonomy" id="2831512"/>
    <lineage>
        <taxon>Eukaryota</taxon>
        <taxon>Fungi</taxon>
        <taxon>Dikarya</taxon>
        <taxon>Ascomycota</taxon>
        <taxon>Pezizomycotina</taxon>
        <taxon>Sordariomycetes</taxon>
        <taxon>Sordariomycetidae</taxon>
        <taxon>Sordariales</taxon>
        <taxon>Chaetomiaceae</taxon>
        <taxon>Staphylotrichum</taxon>
    </lineage>
</organism>
<evidence type="ECO:0000313" key="3">
    <source>
        <dbReference type="Proteomes" id="UP001303889"/>
    </source>
</evidence>
<evidence type="ECO:0000313" key="2">
    <source>
        <dbReference type="EMBL" id="KAK3901457.1"/>
    </source>
</evidence>